<dbReference type="RefSeq" id="WP_072987274.1">
    <property type="nucleotide sequence ID" value="NZ_FQWE01000001.1"/>
</dbReference>
<feature type="region of interest" description="Disordered" evidence="1">
    <location>
        <begin position="36"/>
        <end position="57"/>
    </location>
</feature>
<evidence type="ECO:0000313" key="3">
    <source>
        <dbReference type="Proteomes" id="UP000184036"/>
    </source>
</evidence>
<reference evidence="3" key="1">
    <citation type="submission" date="2016-11" db="EMBL/GenBank/DDBJ databases">
        <authorList>
            <person name="Varghese N."/>
            <person name="Submissions S."/>
        </authorList>
    </citation>
    <scope>NUCLEOTIDE SEQUENCE [LARGE SCALE GENOMIC DNA]</scope>
    <source>
        <strain evidence="3">DSM 19741</strain>
    </source>
</reference>
<gene>
    <name evidence="2" type="ORF">SAMN05444396_101303</name>
</gene>
<protein>
    <recommendedName>
        <fullName evidence="4">Protein required for attachment to host cells</fullName>
    </recommendedName>
</protein>
<dbReference type="InterPro" id="IPR042226">
    <property type="entry name" value="eFR1_2_sf"/>
</dbReference>
<organism evidence="2 3">
    <name type="scientific">Flavobacterium segetis</name>
    <dbReference type="NCBI Taxonomy" id="271157"/>
    <lineage>
        <taxon>Bacteria</taxon>
        <taxon>Pseudomonadati</taxon>
        <taxon>Bacteroidota</taxon>
        <taxon>Flavobacteriia</taxon>
        <taxon>Flavobacteriales</taxon>
        <taxon>Flavobacteriaceae</taxon>
        <taxon>Flavobacterium</taxon>
    </lineage>
</organism>
<dbReference type="Gene3D" id="3.30.420.60">
    <property type="entry name" value="eRF1 domain 2"/>
    <property type="match status" value="1"/>
</dbReference>
<name>A0A1M5ECW2_9FLAO</name>
<accession>A0A1M5ECW2</accession>
<dbReference type="SUPFAM" id="SSF53137">
    <property type="entry name" value="Translational machinery components"/>
    <property type="match status" value="1"/>
</dbReference>
<dbReference type="Proteomes" id="UP000184036">
    <property type="component" value="Unassembled WGS sequence"/>
</dbReference>
<evidence type="ECO:0008006" key="4">
    <source>
        <dbReference type="Google" id="ProtNLM"/>
    </source>
</evidence>
<sequence>MSEKGKKQFGVWLDTHHATIVGRENLQSGDFVLLGHEKMDGQGSNSSENASNNAERDSLHKLFKNITAHMQNVDQLYITGPGTAQEQFMKYLSETAQYKNVEMKESTSIKMSDEALIAHVTSHFNN</sequence>
<dbReference type="AlphaFoldDB" id="A0A1M5ECW2"/>
<feature type="compositionally biased region" description="Low complexity" evidence="1">
    <location>
        <begin position="44"/>
        <end position="53"/>
    </location>
</feature>
<dbReference type="EMBL" id="FQWE01000001">
    <property type="protein sequence ID" value="SHF77026.1"/>
    <property type="molecule type" value="Genomic_DNA"/>
</dbReference>
<keyword evidence="3" id="KW-1185">Reference proteome</keyword>
<evidence type="ECO:0000256" key="1">
    <source>
        <dbReference type="SAM" id="MobiDB-lite"/>
    </source>
</evidence>
<dbReference type="OrthoDB" id="1122364at2"/>
<proteinExistence type="predicted"/>
<evidence type="ECO:0000313" key="2">
    <source>
        <dbReference type="EMBL" id="SHF77026.1"/>
    </source>
</evidence>